<comment type="caution">
    <text evidence="3">The sequence shown here is derived from an EMBL/GenBank/DDBJ whole genome shotgun (WGS) entry which is preliminary data.</text>
</comment>
<feature type="transmembrane region" description="Helical" evidence="1">
    <location>
        <begin position="15"/>
        <end position="34"/>
    </location>
</feature>
<dbReference type="OrthoDB" id="7522752at2"/>
<dbReference type="InterPro" id="IPR028087">
    <property type="entry name" value="Tad_N"/>
</dbReference>
<organism evidence="3 4">
    <name type="scientific">Novosphingobium umbonatum</name>
    <dbReference type="NCBI Taxonomy" id="1908524"/>
    <lineage>
        <taxon>Bacteria</taxon>
        <taxon>Pseudomonadati</taxon>
        <taxon>Pseudomonadota</taxon>
        <taxon>Alphaproteobacteria</taxon>
        <taxon>Sphingomonadales</taxon>
        <taxon>Sphingomonadaceae</taxon>
        <taxon>Novosphingobium</taxon>
    </lineage>
</organism>
<accession>A0A437N339</accession>
<gene>
    <name evidence="3" type="ORF">EOE18_12375</name>
</gene>
<name>A0A437N339_9SPHN</name>
<dbReference type="Pfam" id="PF13400">
    <property type="entry name" value="Tad"/>
    <property type="match status" value="1"/>
</dbReference>
<protein>
    <recommendedName>
        <fullName evidence="2">Putative Flp pilus-assembly TadG-like N-terminal domain-containing protein</fullName>
    </recommendedName>
</protein>
<evidence type="ECO:0000313" key="4">
    <source>
        <dbReference type="Proteomes" id="UP000282837"/>
    </source>
</evidence>
<sequence>MPLIRALLRGQGGNALPIMALITSLLLAFVGCAIDGGRLYMVNARLQQACDAGVLAGRKAMVDTTTSSTTLDATATAAANAYFANNIRVGWYGITAISFTPSKSSDAQVMGAAHATVPMSLMRIFGFPSITLNASCEGKYQVSDVDVMFVPDTTGSMACLPTDDSTTCSAYVSNHPATAYTRPADGSGSGNLSVAGYPGTTAYAVPEASGSRISALRSAVLSFYDTMTAAADPTTHVRYGFVTYTSTINAGRAVMDIDSGYVVGGASSTNNSWTYQTRYQSGWNNGQPVWQYQASSVNVNSFARGNTVDDPSKTTNATSQWTGCLEERSTTAGATSFSQSALPNDLNPDLAPTNDINTQWKPMWPELIYARWNLNSTANATSTGDSASHTNLGIATYFKSGLISCGKPVARLQTMTRAQISAYVNAADFKPMGGTYHDVGMIWGTRLLSPTGLFAADTAAWSGHEAPRRVLVFLTDGDMAPSTSIYGMYGIEYYDKRVSGGNYGSLKDYHNARFLAACSAAKARNISVWTVALGMGTTSQLQACATTPAQALSSTSGAGLATQFSTIASQMAKLRIAQ</sequence>
<dbReference type="PROSITE" id="PS51257">
    <property type="entry name" value="PROKAR_LIPOPROTEIN"/>
    <property type="match status" value="1"/>
</dbReference>
<dbReference type="Gene3D" id="3.40.50.410">
    <property type="entry name" value="von Willebrand factor, type A domain"/>
    <property type="match status" value="1"/>
</dbReference>
<reference evidence="3 4" key="1">
    <citation type="submission" date="2019-01" db="EMBL/GenBank/DDBJ databases">
        <authorList>
            <person name="Chen W.-M."/>
        </authorList>
    </citation>
    <scope>NUCLEOTIDE SEQUENCE [LARGE SCALE GENOMIC DNA]</scope>
    <source>
        <strain evidence="3 4">FSY-9</strain>
    </source>
</reference>
<evidence type="ECO:0000313" key="3">
    <source>
        <dbReference type="EMBL" id="RVU04341.1"/>
    </source>
</evidence>
<proteinExistence type="predicted"/>
<feature type="domain" description="Putative Flp pilus-assembly TadG-like N-terminal" evidence="2">
    <location>
        <begin position="13"/>
        <end position="57"/>
    </location>
</feature>
<dbReference type="EMBL" id="SACO01000009">
    <property type="protein sequence ID" value="RVU04341.1"/>
    <property type="molecule type" value="Genomic_DNA"/>
</dbReference>
<keyword evidence="4" id="KW-1185">Reference proteome</keyword>
<keyword evidence="1" id="KW-0472">Membrane</keyword>
<evidence type="ECO:0000256" key="1">
    <source>
        <dbReference type="SAM" id="Phobius"/>
    </source>
</evidence>
<dbReference type="InterPro" id="IPR036465">
    <property type="entry name" value="vWFA_dom_sf"/>
</dbReference>
<keyword evidence="1" id="KW-1133">Transmembrane helix</keyword>
<dbReference type="SUPFAM" id="SSF53300">
    <property type="entry name" value="vWA-like"/>
    <property type="match status" value="1"/>
</dbReference>
<dbReference type="Proteomes" id="UP000282837">
    <property type="component" value="Unassembled WGS sequence"/>
</dbReference>
<dbReference type="AlphaFoldDB" id="A0A437N339"/>
<evidence type="ECO:0000259" key="2">
    <source>
        <dbReference type="Pfam" id="PF13400"/>
    </source>
</evidence>
<keyword evidence="1" id="KW-0812">Transmembrane</keyword>